<proteinExistence type="predicted"/>
<evidence type="ECO:0000313" key="3">
    <source>
        <dbReference type="Proteomes" id="UP000827549"/>
    </source>
</evidence>
<organism evidence="2 3">
    <name type="scientific">Vanrija pseudolonga</name>
    <dbReference type="NCBI Taxonomy" id="143232"/>
    <lineage>
        <taxon>Eukaryota</taxon>
        <taxon>Fungi</taxon>
        <taxon>Dikarya</taxon>
        <taxon>Basidiomycota</taxon>
        <taxon>Agaricomycotina</taxon>
        <taxon>Tremellomycetes</taxon>
        <taxon>Trichosporonales</taxon>
        <taxon>Trichosporonaceae</taxon>
        <taxon>Vanrija</taxon>
    </lineage>
</organism>
<sequence>MSNPFQPMASHYDHAYARLFDDEGDRPPPPQQPKSTSRRGRSHKGKGTAETEGEEKQETTEAEPARGEQPRRTPPKHTSRQPQLAAWTSVVKAILAKARAPDALLVMQHIFMTVDPLDPSSVLFCHWVLIAQDRRVDGRMQMPEA</sequence>
<name>A0AAF1BJF5_9TREE</name>
<gene>
    <name evidence="2" type="ORF">LOC62_02G003316</name>
</gene>
<feature type="compositionally biased region" description="Basic residues" evidence="1">
    <location>
        <begin position="36"/>
        <end position="46"/>
    </location>
</feature>
<feature type="compositionally biased region" description="Basic and acidic residues" evidence="1">
    <location>
        <begin position="11"/>
        <end position="21"/>
    </location>
</feature>
<evidence type="ECO:0000256" key="1">
    <source>
        <dbReference type="SAM" id="MobiDB-lite"/>
    </source>
</evidence>
<dbReference type="RefSeq" id="XP_062625832.1">
    <property type="nucleotide sequence ID" value="XM_062769848.1"/>
</dbReference>
<feature type="compositionally biased region" description="Basic and acidic residues" evidence="1">
    <location>
        <begin position="54"/>
        <end position="71"/>
    </location>
</feature>
<accession>A0AAF1BJF5</accession>
<evidence type="ECO:0000313" key="2">
    <source>
        <dbReference type="EMBL" id="WOO79800.1"/>
    </source>
</evidence>
<dbReference type="EMBL" id="CP086715">
    <property type="protein sequence ID" value="WOO79800.1"/>
    <property type="molecule type" value="Genomic_DNA"/>
</dbReference>
<reference evidence="2" key="1">
    <citation type="submission" date="2023-10" db="EMBL/GenBank/DDBJ databases">
        <authorList>
            <person name="Noh H."/>
        </authorList>
    </citation>
    <scope>NUCLEOTIDE SEQUENCE</scope>
    <source>
        <strain evidence="2">DUCC4014</strain>
    </source>
</reference>
<dbReference type="AlphaFoldDB" id="A0AAF1BJF5"/>
<dbReference type="Proteomes" id="UP000827549">
    <property type="component" value="Chromosome 2"/>
</dbReference>
<protein>
    <submittedName>
        <fullName evidence="2">Uncharacterized protein</fullName>
    </submittedName>
</protein>
<keyword evidence="3" id="KW-1185">Reference proteome</keyword>
<feature type="region of interest" description="Disordered" evidence="1">
    <location>
        <begin position="1"/>
        <end position="84"/>
    </location>
</feature>
<dbReference type="GeneID" id="87806560"/>